<accession>A0A923PKA6</accession>
<reference evidence="1" key="1">
    <citation type="submission" date="2020-08" db="EMBL/GenBank/DDBJ databases">
        <title>Lewinella bacteria from marine environments.</title>
        <authorList>
            <person name="Zhong Y."/>
        </authorList>
    </citation>
    <scope>NUCLEOTIDE SEQUENCE</scope>
    <source>
        <strain evidence="1">KCTC 42187</strain>
    </source>
</reference>
<name>A0A923PKA6_9BACT</name>
<organism evidence="1 2">
    <name type="scientific">Neolewinella lacunae</name>
    <dbReference type="NCBI Taxonomy" id="1517758"/>
    <lineage>
        <taxon>Bacteria</taxon>
        <taxon>Pseudomonadati</taxon>
        <taxon>Bacteroidota</taxon>
        <taxon>Saprospiria</taxon>
        <taxon>Saprospirales</taxon>
        <taxon>Lewinellaceae</taxon>
        <taxon>Neolewinella</taxon>
    </lineage>
</organism>
<dbReference type="RefSeq" id="WP_187466339.1">
    <property type="nucleotide sequence ID" value="NZ_JACSIT010000092.1"/>
</dbReference>
<gene>
    <name evidence="1" type="ORF">H9S92_08765</name>
</gene>
<comment type="caution">
    <text evidence="1">The sequence shown here is derived from an EMBL/GenBank/DDBJ whole genome shotgun (WGS) entry which is preliminary data.</text>
</comment>
<keyword evidence="2" id="KW-1185">Reference proteome</keyword>
<dbReference type="EMBL" id="JACSIT010000092">
    <property type="protein sequence ID" value="MBC6994251.1"/>
    <property type="molecule type" value="Genomic_DNA"/>
</dbReference>
<dbReference type="AlphaFoldDB" id="A0A923PKA6"/>
<evidence type="ECO:0000313" key="1">
    <source>
        <dbReference type="EMBL" id="MBC6994251.1"/>
    </source>
</evidence>
<evidence type="ECO:0000313" key="2">
    <source>
        <dbReference type="Proteomes" id="UP000650081"/>
    </source>
</evidence>
<dbReference type="Proteomes" id="UP000650081">
    <property type="component" value="Unassembled WGS sequence"/>
</dbReference>
<proteinExistence type="predicted"/>
<sequence>MFQAWYGIDMPEKYPQRTLEERLALAAKHDLLWEEPLSQLGEKVDLVIGLEWAGEYAGLARTFDPASLEKAKKNRAKLLALNPNMKILFEIRWRDAPSSFLPEDSPFWLREDGEIKKGWLGGWVPFYLLDYMHPDFIKNVGEQARVALESGIYDGVMLDWSGDLEVVKSVREHIGEDGIIIVNIHDDIEDGEKYKDYINGSFMELNPVDDTSISKSNGRNWERTRQALLWFEEHLRKPTYNCLEVWGDRDDLSRMRATTTLGLTHSDGYVLFGDPNPLKTPDHLHDWYDFWDADLGLPTGPRVDREDGAFSREFSHGTVVYNPYENEPVSVQFPEPRRSVATGSTAKTFTVAPRDGDIFLQ</sequence>
<protein>
    <submittedName>
        <fullName evidence="1">Uncharacterized protein</fullName>
    </submittedName>
</protein>